<evidence type="ECO:0000313" key="3">
    <source>
        <dbReference type="Proteomes" id="UP000251241"/>
    </source>
</evidence>
<dbReference type="Gene3D" id="3.90.226.10">
    <property type="entry name" value="2-enoyl-CoA Hydratase, Chain A, domain 1"/>
    <property type="match status" value="1"/>
</dbReference>
<dbReference type="GO" id="GO:0004175">
    <property type="term" value="F:endopeptidase activity"/>
    <property type="evidence" value="ECO:0007669"/>
    <property type="project" value="TreeGrafter"/>
</dbReference>
<keyword evidence="2" id="KW-0378">Hydrolase</keyword>
<reference evidence="2 3" key="1">
    <citation type="submission" date="2018-06" db="EMBL/GenBank/DDBJ databases">
        <authorList>
            <consortium name="Pathogen Informatics"/>
            <person name="Doyle S."/>
        </authorList>
    </citation>
    <scope>NUCLEOTIDE SEQUENCE [LARGE SCALE GENOMIC DNA]</scope>
    <source>
        <strain evidence="2 3">NCTC11343</strain>
    </source>
</reference>
<dbReference type="SUPFAM" id="SSF52096">
    <property type="entry name" value="ClpP/crotonase"/>
    <property type="match status" value="1"/>
</dbReference>
<sequence>MSRIRPIVGLLVTITAITACQNGSKTTTLPDEFISPKTGTKKELTLDSIYLYAKQLYRWQEALPSYTTFDPRTKYAQIDPEQTAYERALFALSQYALHKKDRPYELSTIPNKPKYSYLERRRNDKKSSGHMASIETPYRYATHLSYWSAGNKRIAYVYIPSFPQLQTVKAELDQLAAQLAQKQVTHLILDLRHNGGGYVETAEYLANLISPAKLDKKVMFSEQFHPTVQQGKAKLLLNQPYLDASGNVVQYKGRPATLADVDYSEKANTHYFIKKGHFNSLQQLSCIVSERTASASELLISSFKPYIPIRLIGQQTFGKPVGFFSIRVGAFDIYLASFLIRNADGWSDYFDGIPVDLPLAPVESSRHPGDPKEAWLAAALKDIVGNLRIKAISSASYFPTPVDENLLLKTNFRLK</sequence>
<feature type="domain" description="Tail specific protease" evidence="1">
    <location>
        <begin position="111"/>
        <end position="360"/>
    </location>
</feature>
<dbReference type="SMART" id="SM00245">
    <property type="entry name" value="TSPc"/>
    <property type="match status" value="1"/>
</dbReference>
<dbReference type="GeneID" id="97180988"/>
<dbReference type="Proteomes" id="UP000251241">
    <property type="component" value="Unassembled WGS sequence"/>
</dbReference>
<gene>
    <name evidence="2" type="ORF">NCTC11343_02271</name>
</gene>
<dbReference type="GO" id="GO:0006508">
    <property type="term" value="P:proteolysis"/>
    <property type="evidence" value="ECO:0007669"/>
    <property type="project" value="UniProtKB-KW"/>
</dbReference>
<dbReference type="GO" id="GO:0008236">
    <property type="term" value="F:serine-type peptidase activity"/>
    <property type="evidence" value="ECO:0007669"/>
    <property type="project" value="InterPro"/>
</dbReference>
<dbReference type="PROSITE" id="PS51257">
    <property type="entry name" value="PROKAR_LIPOPROTEIN"/>
    <property type="match status" value="1"/>
</dbReference>
<dbReference type="Pfam" id="PF03572">
    <property type="entry name" value="Peptidase_S41"/>
    <property type="match status" value="1"/>
</dbReference>
<evidence type="ECO:0000259" key="1">
    <source>
        <dbReference type="SMART" id="SM00245"/>
    </source>
</evidence>
<organism evidence="2 3">
    <name type="scientific">Sphingobacterium multivorum</name>
    <dbReference type="NCBI Taxonomy" id="28454"/>
    <lineage>
        <taxon>Bacteria</taxon>
        <taxon>Pseudomonadati</taxon>
        <taxon>Bacteroidota</taxon>
        <taxon>Sphingobacteriia</taxon>
        <taxon>Sphingobacteriales</taxon>
        <taxon>Sphingobacteriaceae</taxon>
        <taxon>Sphingobacterium</taxon>
    </lineage>
</organism>
<dbReference type="EMBL" id="UAUU01000008">
    <property type="protein sequence ID" value="SPZ85709.1"/>
    <property type="molecule type" value="Genomic_DNA"/>
</dbReference>
<protein>
    <submittedName>
        <fullName evidence="2">Carboxy-terminal protease</fullName>
    </submittedName>
</protein>
<name>A0A2X2KUF2_SPHMU</name>
<evidence type="ECO:0000313" key="2">
    <source>
        <dbReference type="EMBL" id="SPZ85709.1"/>
    </source>
</evidence>
<accession>A0A2X2KUF2</accession>
<keyword evidence="2" id="KW-0645">Protease</keyword>
<dbReference type="RefSeq" id="WP_112374650.1">
    <property type="nucleotide sequence ID" value="NZ_CP069793.1"/>
</dbReference>
<dbReference type="GO" id="GO:0007165">
    <property type="term" value="P:signal transduction"/>
    <property type="evidence" value="ECO:0007669"/>
    <property type="project" value="TreeGrafter"/>
</dbReference>
<dbReference type="InterPro" id="IPR029045">
    <property type="entry name" value="ClpP/crotonase-like_dom_sf"/>
</dbReference>
<dbReference type="GO" id="GO:0030288">
    <property type="term" value="C:outer membrane-bounded periplasmic space"/>
    <property type="evidence" value="ECO:0007669"/>
    <property type="project" value="TreeGrafter"/>
</dbReference>
<dbReference type="PANTHER" id="PTHR32060:SF30">
    <property type="entry name" value="CARBOXY-TERMINAL PROCESSING PROTEASE CTPA"/>
    <property type="match status" value="1"/>
</dbReference>
<proteinExistence type="predicted"/>
<dbReference type="AlphaFoldDB" id="A0A2X2KUF2"/>
<dbReference type="InterPro" id="IPR005151">
    <property type="entry name" value="Tail-specific_protease"/>
</dbReference>
<dbReference type="PANTHER" id="PTHR32060">
    <property type="entry name" value="TAIL-SPECIFIC PROTEASE"/>
    <property type="match status" value="1"/>
</dbReference>